<comment type="caution">
    <text evidence="7">The sequence shown here is derived from an EMBL/GenBank/DDBJ whole genome shotgun (WGS) entry which is preliminary data.</text>
</comment>
<keyword evidence="8" id="KW-1185">Reference proteome</keyword>
<dbReference type="InterPro" id="IPR006140">
    <property type="entry name" value="D-isomer_DH_NAD-bd"/>
</dbReference>
<reference evidence="7 8" key="1">
    <citation type="journal article" date="2014" name="PLoS Genet.">
        <title>Phylogenetically driven sequencing of extremely halophilic archaea reveals strategies for static and dynamic osmo-response.</title>
        <authorList>
            <person name="Becker E.A."/>
            <person name="Seitzer P.M."/>
            <person name="Tritt A."/>
            <person name="Larsen D."/>
            <person name="Krusor M."/>
            <person name="Yao A.I."/>
            <person name="Wu D."/>
            <person name="Madern D."/>
            <person name="Eisen J.A."/>
            <person name="Darling A.E."/>
            <person name="Facciotti M.T."/>
        </authorList>
    </citation>
    <scope>NUCLEOTIDE SEQUENCE [LARGE SCALE GENOMIC DNA]</scope>
    <source>
        <strain evidence="7 8">DSM 12278</strain>
    </source>
</reference>
<dbReference type="SUPFAM" id="SSF51735">
    <property type="entry name" value="NAD(P)-binding Rossmann-fold domains"/>
    <property type="match status" value="1"/>
</dbReference>
<dbReference type="PATRIC" id="fig|29540.5.peg.4182"/>
<protein>
    <submittedName>
        <fullName evidence="7">D-isomer specific 2-hydroxyacid dehydrogenase NAD-binding protein</fullName>
    </submittedName>
</protein>
<evidence type="ECO:0000256" key="3">
    <source>
        <dbReference type="ARBA" id="ARBA00023027"/>
    </source>
</evidence>
<dbReference type="Gene3D" id="3.40.50.720">
    <property type="entry name" value="NAD(P)-binding Rossmann-like Domain"/>
    <property type="match status" value="2"/>
</dbReference>
<dbReference type="STRING" id="29540.C481_20666"/>
<evidence type="ECO:0000256" key="1">
    <source>
        <dbReference type="ARBA" id="ARBA00005854"/>
    </source>
</evidence>
<sequence length="319" mass="34732">MTESEKWQLLIPEQIASEGPESISDIVLSVETYDDETIGDQLPDADAIILRGVELDTDLIADAERLKVISKHGVGLDSIDIDAASDRGIVVCNTPQANSRTVAEHAITLILTMRRNLLQADRAVRGGNWDARSDWDRFSRQTITGDTLGLFGFGSIAREAADLAVGMGMRCIVYDPYVSEDKLPADVEKASEKRALFEAADTVSVHAPLTDETRRAIGRDELREIDYIVNTARGEIIDESALERALAEDELIAAGLDVLHDEPPAPDDPLLQRDDVILSPHMGTLSVEATRRMSVGAAENVRTVYDGGVPESTVNKDAL</sequence>
<comment type="similarity">
    <text evidence="1 4">Belongs to the D-isomer specific 2-hydroxyacid dehydrogenase family.</text>
</comment>
<evidence type="ECO:0000259" key="5">
    <source>
        <dbReference type="Pfam" id="PF00389"/>
    </source>
</evidence>
<accession>M0AF55</accession>
<evidence type="ECO:0000256" key="4">
    <source>
        <dbReference type="RuleBase" id="RU003719"/>
    </source>
</evidence>
<dbReference type="InterPro" id="IPR036291">
    <property type="entry name" value="NAD(P)-bd_dom_sf"/>
</dbReference>
<evidence type="ECO:0000313" key="8">
    <source>
        <dbReference type="Proteomes" id="UP000011554"/>
    </source>
</evidence>
<dbReference type="CDD" id="cd12173">
    <property type="entry name" value="PGDH_4"/>
    <property type="match status" value="1"/>
</dbReference>
<dbReference type="eggNOG" id="arCOG01754">
    <property type="taxonomic scope" value="Archaea"/>
</dbReference>
<dbReference type="GO" id="GO:0016616">
    <property type="term" value="F:oxidoreductase activity, acting on the CH-OH group of donors, NAD or NADP as acceptor"/>
    <property type="evidence" value="ECO:0007669"/>
    <property type="project" value="InterPro"/>
</dbReference>
<dbReference type="SUPFAM" id="SSF52283">
    <property type="entry name" value="Formate/glycerate dehydrogenase catalytic domain-like"/>
    <property type="match status" value="1"/>
</dbReference>
<dbReference type="PANTHER" id="PTHR42789">
    <property type="entry name" value="D-ISOMER SPECIFIC 2-HYDROXYACID DEHYDROGENASE FAMILY PROTEIN (AFU_ORTHOLOGUE AFUA_6G10090)"/>
    <property type="match status" value="1"/>
</dbReference>
<dbReference type="InterPro" id="IPR050857">
    <property type="entry name" value="D-2-hydroxyacid_DH"/>
</dbReference>
<dbReference type="Proteomes" id="UP000011554">
    <property type="component" value="Unassembled WGS sequence"/>
</dbReference>
<keyword evidence="3" id="KW-0520">NAD</keyword>
<keyword evidence="2 4" id="KW-0560">Oxidoreductase</keyword>
<dbReference type="OrthoDB" id="34275at2157"/>
<evidence type="ECO:0000256" key="2">
    <source>
        <dbReference type="ARBA" id="ARBA00023002"/>
    </source>
</evidence>
<dbReference type="GO" id="GO:0051287">
    <property type="term" value="F:NAD binding"/>
    <property type="evidence" value="ECO:0007669"/>
    <property type="project" value="InterPro"/>
</dbReference>
<dbReference type="PANTHER" id="PTHR42789:SF1">
    <property type="entry name" value="D-ISOMER SPECIFIC 2-HYDROXYACID DEHYDROGENASE FAMILY PROTEIN (AFU_ORTHOLOGUE AFUA_6G10090)"/>
    <property type="match status" value="1"/>
</dbReference>
<dbReference type="EMBL" id="AOIO01000048">
    <property type="protein sequence ID" value="ELY97174.1"/>
    <property type="molecule type" value="Genomic_DNA"/>
</dbReference>
<feature type="domain" description="D-isomer specific 2-hydroxyacid dehydrogenase NAD-binding" evidence="6">
    <location>
        <begin position="107"/>
        <end position="283"/>
    </location>
</feature>
<dbReference type="RefSeq" id="WP_006111248.1">
    <property type="nucleotide sequence ID" value="NZ_AOIO01000048.1"/>
</dbReference>
<dbReference type="AlphaFoldDB" id="M0AF55"/>
<evidence type="ECO:0000259" key="6">
    <source>
        <dbReference type="Pfam" id="PF02826"/>
    </source>
</evidence>
<dbReference type="Pfam" id="PF02826">
    <property type="entry name" value="2-Hacid_dh_C"/>
    <property type="match status" value="1"/>
</dbReference>
<dbReference type="Pfam" id="PF00389">
    <property type="entry name" value="2-Hacid_dh"/>
    <property type="match status" value="1"/>
</dbReference>
<feature type="domain" description="D-isomer specific 2-hydroxyacid dehydrogenase catalytic" evidence="5">
    <location>
        <begin position="14"/>
        <end position="315"/>
    </location>
</feature>
<gene>
    <name evidence="7" type="ORF">C481_20666</name>
</gene>
<dbReference type="InterPro" id="IPR006139">
    <property type="entry name" value="D-isomer_2_OHA_DH_cat_dom"/>
</dbReference>
<proteinExistence type="inferred from homology"/>
<organism evidence="7 8">
    <name type="scientific">Natrialba asiatica (strain ATCC 700177 / DSM 12278 / JCM 9576 / FERM P-10747 / NBRC 102637 / 172P1)</name>
    <dbReference type="NCBI Taxonomy" id="29540"/>
    <lineage>
        <taxon>Archaea</taxon>
        <taxon>Methanobacteriati</taxon>
        <taxon>Methanobacteriota</taxon>
        <taxon>Stenosarchaea group</taxon>
        <taxon>Halobacteria</taxon>
        <taxon>Halobacteriales</taxon>
        <taxon>Natrialbaceae</taxon>
        <taxon>Natrialba</taxon>
    </lineage>
</organism>
<evidence type="ECO:0000313" key="7">
    <source>
        <dbReference type="EMBL" id="ELY97174.1"/>
    </source>
</evidence>
<name>M0AF55_NATA1</name>